<evidence type="ECO:0000256" key="3">
    <source>
        <dbReference type="ARBA" id="ARBA00022842"/>
    </source>
</evidence>
<accession>A0ABN5X610</accession>
<evidence type="ECO:0000256" key="1">
    <source>
        <dbReference type="ARBA" id="ARBA00001946"/>
    </source>
</evidence>
<feature type="domain" description="Mandelate racemase/muconate lactonizing enzyme N-terminal" evidence="4">
    <location>
        <begin position="34"/>
        <end position="135"/>
    </location>
</feature>
<evidence type="ECO:0000259" key="4">
    <source>
        <dbReference type="Pfam" id="PF02746"/>
    </source>
</evidence>
<dbReference type="InterPro" id="IPR046945">
    <property type="entry name" value="RHMD-like"/>
</dbReference>
<organism evidence="5 6">
    <name type="scientific">Vreelandella olivaria</name>
    <dbReference type="NCBI Taxonomy" id="390919"/>
    <lineage>
        <taxon>Bacteria</taxon>
        <taxon>Pseudomonadati</taxon>
        <taxon>Pseudomonadota</taxon>
        <taxon>Gammaproteobacteria</taxon>
        <taxon>Oceanospirillales</taxon>
        <taxon>Halomonadaceae</taxon>
        <taxon>Vreelandella</taxon>
    </lineage>
</organism>
<proteinExistence type="predicted"/>
<comment type="cofactor">
    <cofactor evidence="1">
        <name>Mg(2+)</name>
        <dbReference type="ChEBI" id="CHEBI:18420"/>
    </cofactor>
</comment>
<dbReference type="InterPro" id="IPR013341">
    <property type="entry name" value="Mandelate_racemase_N_dom"/>
</dbReference>
<gene>
    <name evidence="5" type="ORF">HORIV_59780</name>
</gene>
<name>A0ABN5X610_9GAMM</name>
<dbReference type="PANTHER" id="PTHR13794">
    <property type="entry name" value="ENOLASE SUPERFAMILY, MANDELATE RACEMASE"/>
    <property type="match status" value="1"/>
</dbReference>
<keyword evidence="3" id="KW-0460">Magnesium</keyword>
<dbReference type="PANTHER" id="PTHR13794:SF58">
    <property type="entry name" value="MITOCHONDRIAL ENOLASE SUPERFAMILY MEMBER 1"/>
    <property type="match status" value="1"/>
</dbReference>
<evidence type="ECO:0000313" key="5">
    <source>
        <dbReference type="EMBL" id="BBI53557.1"/>
    </source>
</evidence>
<reference evidence="6" key="1">
    <citation type="journal article" date="2019" name="Microbiol. Resour. Announc.">
        <title>Complete Genome Sequence of Halomonas olivaria, a Moderately Halophilic Bacterium Isolated from Olive Processing Effluents, Obtained by Nanopore Sequencing.</title>
        <authorList>
            <person name="Nagata S."/>
            <person name="Ii K.M."/>
            <person name="Tsukimi T."/>
            <person name="Miura M.C."/>
            <person name="Galipon J."/>
            <person name="Arakawa K."/>
        </authorList>
    </citation>
    <scope>NUCLEOTIDE SEQUENCE [LARGE SCALE GENOMIC DNA]</scope>
    <source>
        <strain evidence="6">TYRC17</strain>
    </source>
</reference>
<keyword evidence="6" id="KW-1185">Reference proteome</keyword>
<evidence type="ECO:0000256" key="2">
    <source>
        <dbReference type="ARBA" id="ARBA00022723"/>
    </source>
</evidence>
<evidence type="ECO:0000313" key="6">
    <source>
        <dbReference type="Proteomes" id="UP000289555"/>
    </source>
</evidence>
<dbReference type="Pfam" id="PF02746">
    <property type="entry name" value="MR_MLE_N"/>
    <property type="match status" value="1"/>
</dbReference>
<sequence>MTTITRVEIQDIRFPTSRSLDGSDAMNAAPDYSAAYVILHTDDGSPEGHGLTFTIGRGNEIVVTALQSLSPLIEGRTLASMTDNMGTFWREITGDSQLRWIGPDKGAIHLATAAIVNAVWDMWAKNEGKPVWKLLVDMTPEQLVRCLDFRFVTDALTPEEAICLLRRQSSGKAAREAEMRSDGYPPTPPPQAGWATATRKCAAWPGKRWPKAGRTSSRRLAAISKRTPAARRCCARRSAGTTC</sequence>
<dbReference type="Proteomes" id="UP000289555">
    <property type="component" value="Chromosome"/>
</dbReference>
<dbReference type="InterPro" id="IPR029017">
    <property type="entry name" value="Enolase-like_N"/>
</dbReference>
<protein>
    <recommendedName>
        <fullName evidence="4">Mandelate racemase/muconate lactonizing enzyme N-terminal domain-containing protein</fullName>
    </recommendedName>
</protein>
<dbReference type="SUPFAM" id="SSF54826">
    <property type="entry name" value="Enolase N-terminal domain-like"/>
    <property type="match status" value="1"/>
</dbReference>
<dbReference type="Gene3D" id="3.30.390.10">
    <property type="entry name" value="Enolase-like, N-terminal domain"/>
    <property type="match status" value="1"/>
</dbReference>
<keyword evidence="2" id="KW-0479">Metal-binding</keyword>
<dbReference type="EMBL" id="AP019416">
    <property type="protein sequence ID" value="BBI53557.1"/>
    <property type="molecule type" value="Genomic_DNA"/>
</dbReference>